<feature type="region of interest" description="Disordered" evidence="1">
    <location>
        <begin position="1"/>
        <end position="123"/>
    </location>
</feature>
<name>M3CVX7_SPHMS</name>
<feature type="compositionally biased region" description="Basic and acidic residues" evidence="1">
    <location>
        <begin position="467"/>
        <end position="485"/>
    </location>
</feature>
<dbReference type="Proteomes" id="UP000016931">
    <property type="component" value="Unassembled WGS sequence"/>
</dbReference>
<proteinExistence type="predicted"/>
<dbReference type="HOGENOM" id="CLU_035522_0_0_1"/>
<dbReference type="eggNOG" id="ENOG502SFF8">
    <property type="taxonomic scope" value="Eukaryota"/>
</dbReference>
<sequence length="485" mass="50379">MASAEVASSPAAEQRPLKRRPFANFVKRLTHFKSSDQKKEENGKKAYGGGAAKYKKNNSLPGKNNPYPQSGHLHEEVQHASQPSLGTSTREPYERDSSLSLPQNPVHDQEGHNGHSNKSGAPTLATNAETVHSDAGNSRAVTTSTGAGALSTAGANSTFSSPNHSLHSLATTLTTIQSTGTPVNGAHGSLHYNGQSQPNGSQFSHQYPVSPGPSAAITASAIPRHLHTDSTSVANTPATYNSATANNMLSDNASILTLASSSKRRRRSMDTDASVRALAPGSTFGGSRESLPLSVLSGGQETSRQSIGGIPGSASAERASVYSSSGLAREVPAHATALPSERGSYYNRPGDAKSLRSITNMGANKDDARSISGSHYGLDARSQYDAKSLHDVSSVRSVEVAKSGGATAGGLDAASERDGGGHQHARNGSIPGSIGGGATYTPSLLRQISGAGSLDVQSRRSSGWEEAADKENETDTKDSKKQQQD</sequence>
<feature type="region of interest" description="Disordered" evidence="1">
    <location>
        <begin position="261"/>
        <end position="314"/>
    </location>
</feature>
<feature type="compositionally biased region" description="Polar residues" evidence="1">
    <location>
        <begin position="297"/>
        <end position="306"/>
    </location>
</feature>
<reference evidence="2 3" key="1">
    <citation type="journal article" date="2012" name="PLoS Pathog.">
        <title>Diverse lifestyles and strategies of plant pathogenesis encoded in the genomes of eighteen Dothideomycetes fungi.</title>
        <authorList>
            <person name="Ohm R.A."/>
            <person name="Feau N."/>
            <person name="Henrissat B."/>
            <person name="Schoch C.L."/>
            <person name="Horwitz B.A."/>
            <person name="Barry K.W."/>
            <person name="Condon B.J."/>
            <person name="Copeland A.C."/>
            <person name="Dhillon B."/>
            <person name="Glaser F."/>
            <person name="Hesse C.N."/>
            <person name="Kosti I."/>
            <person name="LaButti K."/>
            <person name="Lindquist E.A."/>
            <person name="Lucas S."/>
            <person name="Salamov A.A."/>
            <person name="Bradshaw R.E."/>
            <person name="Ciuffetti L."/>
            <person name="Hamelin R.C."/>
            <person name="Kema G.H.J."/>
            <person name="Lawrence C."/>
            <person name="Scott J.A."/>
            <person name="Spatafora J.W."/>
            <person name="Turgeon B.G."/>
            <person name="de Wit P.J.G.M."/>
            <person name="Zhong S."/>
            <person name="Goodwin S.B."/>
            <person name="Grigoriev I.V."/>
        </authorList>
    </citation>
    <scope>NUCLEOTIDE SEQUENCE [LARGE SCALE GENOMIC DNA]</scope>
    <source>
        <strain evidence="2 3">SO2202</strain>
    </source>
</reference>
<protein>
    <submittedName>
        <fullName evidence="2">Uncharacterized protein</fullName>
    </submittedName>
</protein>
<keyword evidence="3" id="KW-1185">Reference proteome</keyword>
<dbReference type="RefSeq" id="XP_016756413.1">
    <property type="nucleotide sequence ID" value="XM_016907171.1"/>
</dbReference>
<feature type="compositionally biased region" description="Polar residues" evidence="1">
    <location>
        <begin position="114"/>
        <end position="123"/>
    </location>
</feature>
<organism evidence="2 3">
    <name type="scientific">Sphaerulina musiva (strain SO2202)</name>
    <name type="common">Poplar stem canker fungus</name>
    <name type="synonym">Septoria musiva</name>
    <dbReference type="NCBI Taxonomy" id="692275"/>
    <lineage>
        <taxon>Eukaryota</taxon>
        <taxon>Fungi</taxon>
        <taxon>Dikarya</taxon>
        <taxon>Ascomycota</taxon>
        <taxon>Pezizomycotina</taxon>
        <taxon>Dothideomycetes</taxon>
        <taxon>Dothideomycetidae</taxon>
        <taxon>Mycosphaerellales</taxon>
        <taxon>Mycosphaerellaceae</taxon>
        <taxon>Sphaerulina</taxon>
    </lineage>
</organism>
<feature type="compositionally biased region" description="Low complexity" evidence="1">
    <location>
        <begin position="1"/>
        <end position="13"/>
    </location>
</feature>
<dbReference type="STRING" id="692275.M3CVX7"/>
<dbReference type="OMA" id="AKNNPYP"/>
<gene>
    <name evidence="2" type="ORF">SEPMUDRAFT_151985</name>
</gene>
<dbReference type="EMBL" id="KB456271">
    <property type="protein sequence ID" value="EMF08292.1"/>
    <property type="molecule type" value="Genomic_DNA"/>
</dbReference>
<evidence type="ECO:0000256" key="1">
    <source>
        <dbReference type="SAM" id="MobiDB-lite"/>
    </source>
</evidence>
<accession>M3CVX7</accession>
<dbReference type="AlphaFoldDB" id="M3CVX7"/>
<dbReference type="GeneID" id="27904308"/>
<feature type="compositionally biased region" description="Polar residues" evidence="1">
    <location>
        <begin position="59"/>
        <end position="68"/>
    </location>
</feature>
<dbReference type="OrthoDB" id="5377012at2759"/>
<feature type="region of interest" description="Disordered" evidence="1">
    <location>
        <begin position="405"/>
        <end position="485"/>
    </location>
</feature>
<evidence type="ECO:0000313" key="2">
    <source>
        <dbReference type="EMBL" id="EMF08292.1"/>
    </source>
</evidence>
<evidence type="ECO:0000313" key="3">
    <source>
        <dbReference type="Proteomes" id="UP000016931"/>
    </source>
</evidence>
<feature type="compositionally biased region" description="Basic and acidic residues" evidence="1">
    <location>
        <begin position="33"/>
        <end position="44"/>
    </location>
</feature>
<feature type="compositionally biased region" description="Polar residues" evidence="1">
    <location>
        <begin position="79"/>
        <end position="90"/>
    </location>
</feature>